<organism evidence="1">
    <name type="scientific">Papilio xuthus</name>
    <name type="common">Asian swallowtail butterfly</name>
    <dbReference type="NCBI Taxonomy" id="66420"/>
    <lineage>
        <taxon>Eukaryota</taxon>
        <taxon>Metazoa</taxon>
        <taxon>Ecdysozoa</taxon>
        <taxon>Arthropoda</taxon>
        <taxon>Hexapoda</taxon>
        <taxon>Insecta</taxon>
        <taxon>Pterygota</taxon>
        <taxon>Neoptera</taxon>
        <taxon>Endopterygota</taxon>
        <taxon>Lepidoptera</taxon>
        <taxon>Glossata</taxon>
        <taxon>Ditrysia</taxon>
        <taxon>Papilionoidea</taxon>
        <taxon>Papilionidae</taxon>
        <taxon>Papilioninae</taxon>
        <taxon>Papilio</taxon>
    </lineage>
</organism>
<protein>
    <submittedName>
        <fullName evidence="1">Uncharacterized protein LOC106114553</fullName>
    </submittedName>
</protein>
<dbReference type="InterPro" id="IPR022048">
    <property type="entry name" value="Envelope_fusion-like"/>
</dbReference>
<gene>
    <name evidence="1" type="primary">LOC106114553</name>
</gene>
<dbReference type="Proteomes" id="UP000694872">
    <property type="component" value="Unplaced"/>
</dbReference>
<reference evidence="1" key="1">
    <citation type="submission" date="2025-08" db="UniProtKB">
        <authorList>
            <consortium name="RefSeq"/>
        </authorList>
    </citation>
    <scope>IDENTIFICATION</scope>
</reference>
<feature type="non-terminal residue" evidence="1">
    <location>
        <position position="206"/>
    </location>
</feature>
<evidence type="ECO:0000313" key="1">
    <source>
        <dbReference type="RefSeq" id="XP_013163268.1"/>
    </source>
</evidence>
<sequence length="206" mass="23507">YKYVRFRISIIYFKAVSSNLIEPVTTGPGIYFDPVGKLKLTNDDLHILIPIDISYIKPHIDNLISVIATARHFCQQSKNLESKCLNILEPMTPRLEDIIRDYESISHLITDRSKKSAWFSGIGTIFKHIFGTMDEQDAIKYSTAIHTLKGNDKKLSELMRDNILMTTTALLAYNDSLNSINKNEHRLNEALDALSCNIYNITLEIN</sequence>
<proteinExistence type="predicted"/>
<name>A0AAJ6Z1J9_PAPXU</name>
<accession>A0AAJ6Z1J9</accession>
<dbReference type="KEGG" id="pxu:106114553"/>
<dbReference type="AlphaFoldDB" id="A0AAJ6Z1J9"/>
<dbReference type="GeneID" id="106114553"/>
<dbReference type="Pfam" id="PF12259">
    <property type="entry name" value="Baculo_F"/>
    <property type="match status" value="1"/>
</dbReference>
<dbReference type="RefSeq" id="XP_013163268.1">
    <property type="nucleotide sequence ID" value="XM_013307814.1"/>
</dbReference>
<feature type="non-terminal residue" evidence="1">
    <location>
        <position position="1"/>
    </location>
</feature>